<dbReference type="InterPro" id="IPR016024">
    <property type="entry name" value="ARM-type_fold"/>
</dbReference>
<dbReference type="InterPro" id="IPR013180">
    <property type="entry name" value="CTNNBL1_N"/>
</dbReference>
<evidence type="ECO:0000256" key="6">
    <source>
        <dbReference type="SAM" id="Coils"/>
    </source>
</evidence>
<evidence type="ECO:0000256" key="3">
    <source>
        <dbReference type="ARBA" id="ARBA00022737"/>
    </source>
</evidence>
<keyword evidence="5" id="KW-0539">Nucleus</keyword>
<protein>
    <submittedName>
        <fullName evidence="9">Catenin-beta-like protein</fullName>
    </submittedName>
</protein>
<evidence type="ECO:0000256" key="5">
    <source>
        <dbReference type="ARBA" id="ARBA00023242"/>
    </source>
</evidence>
<dbReference type="AlphaFoldDB" id="A0AA39Z8F8"/>
<comment type="subcellular location">
    <subcellularLocation>
        <location evidence="1">Nucleus</location>
    </subcellularLocation>
</comment>
<dbReference type="InterPro" id="IPR039678">
    <property type="entry name" value="CTNNBL1"/>
</dbReference>
<name>A0AA39Z8F8_9PEZI</name>
<feature type="compositionally biased region" description="Acidic residues" evidence="7">
    <location>
        <begin position="57"/>
        <end position="66"/>
    </location>
</feature>
<evidence type="ECO:0000256" key="2">
    <source>
        <dbReference type="ARBA" id="ARBA00022553"/>
    </source>
</evidence>
<gene>
    <name evidence="9" type="ORF">QBC41DRAFT_326662</name>
</gene>
<feature type="region of interest" description="Disordered" evidence="7">
    <location>
        <begin position="19"/>
        <end position="71"/>
    </location>
</feature>
<dbReference type="GO" id="GO:0010467">
    <property type="term" value="P:gene expression"/>
    <property type="evidence" value="ECO:0007669"/>
    <property type="project" value="UniProtKB-ARBA"/>
</dbReference>
<dbReference type="EMBL" id="JAULSY010000096">
    <property type="protein sequence ID" value="KAK0666057.1"/>
    <property type="molecule type" value="Genomic_DNA"/>
</dbReference>
<dbReference type="InterPro" id="IPR011989">
    <property type="entry name" value="ARM-like"/>
</dbReference>
<dbReference type="SUPFAM" id="SSF48371">
    <property type="entry name" value="ARM repeat"/>
    <property type="match status" value="1"/>
</dbReference>
<accession>A0AA39Z8F8</accession>
<comment type="caution">
    <text evidence="9">The sequence shown here is derived from an EMBL/GenBank/DDBJ whole genome shotgun (WGS) entry which is preliminary data.</text>
</comment>
<dbReference type="SMART" id="SM01156">
    <property type="entry name" value="DUF1716"/>
    <property type="match status" value="1"/>
</dbReference>
<evidence type="ECO:0000256" key="7">
    <source>
        <dbReference type="SAM" id="MobiDB-lite"/>
    </source>
</evidence>
<keyword evidence="2" id="KW-0597">Phosphoprotein</keyword>
<dbReference type="Proteomes" id="UP001174997">
    <property type="component" value="Unassembled WGS sequence"/>
</dbReference>
<feature type="domain" description="Beta-catenin-like protein 1 N-terminal" evidence="8">
    <location>
        <begin position="77"/>
        <end position="186"/>
    </location>
</feature>
<dbReference type="GO" id="GO:0005681">
    <property type="term" value="C:spliceosomal complex"/>
    <property type="evidence" value="ECO:0007669"/>
    <property type="project" value="TreeGrafter"/>
</dbReference>
<evidence type="ECO:0000256" key="1">
    <source>
        <dbReference type="ARBA" id="ARBA00004123"/>
    </source>
</evidence>
<proteinExistence type="predicted"/>
<dbReference type="PANTHER" id="PTHR14978">
    <property type="entry name" value="BETA-CATENIN-LIKE PROTEIN 1 NUCLEAR ASSOCIATED PROTEIN"/>
    <property type="match status" value="1"/>
</dbReference>
<reference evidence="9" key="1">
    <citation type="submission" date="2023-06" db="EMBL/GenBank/DDBJ databases">
        <title>Genome-scale phylogeny and comparative genomics of the fungal order Sordariales.</title>
        <authorList>
            <consortium name="Lawrence Berkeley National Laboratory"/>
            <person name="Hensen N."/>
            <person name="Bonometti L."/>
            <person name="Westerberg I."/>
            <person name="Brannstrom I.O."/>
            <person name="Guillou S."/>
            <person name="Cros-Aarteil S."/>
            <person name="Calhoun S."/>
            <person name="Haridas S."/>
            <person name="Kuo A."/>
            <person name="Mondo S."/>
            <person name="Pangilinan J."/>
            <person name="Riley R."/>
            <person name="Labutti K."/>
            <person name="Andreopoulos B."/>
            <person name="Lipzen A."/>
            <person name="Chen C."/>
            <person name="Yanf M."/>
            <person name="Daum C."/>
            <person name="Ng V."/>
            <person name="Clum A."/>
            <person name="Steindorff A."/>
            <person name="Ohm R."/>
            <person name="Martin F."/>
            <person name="Silar P."/>
            <person name="Natvig D."/>
            <person name="Lalanne C."/>
            <person name="Gautier V."/>
            <person name="Ament-Velasquez S.L."/>
            <person name="Kruys A."/>
            <person name="Hutchinson M.I."/>
            <person name="Powell A.J."/>
            <person name="Barry K."/>
            <person name="Miller A.N."/>
            <person name="Grigoriev I.V."/>
            <person name="Debuchy R."/>
            <person name="Gladieux P."/>
            <person name="Thoren M.H."/>
            <person name="Johannesson H."/>
        </authorList>
    </citation>
    <scope>NUCLEOTIDE SEQUENCE</scope>
    <source>
        <strain evidence="9">CBS 307.81</strain>
    </source>
</reference>
<keyword evidence="10" id="KW-1185">Reference proteome</keyword>
<sequence>MPSKRKLDLPPAEVYKAAKLATNGSRHAHIEEDDDLEAGPAPPPEDDDGDYGPSAPPEDDDGDDEEGRFFGGGITETEKEVLDFMDSNQQSTVIDAAPETIDASWLKKTALAFEKKISRNAELRAKFETDPSKFIDSEADLDSAIKSLSILSDHPDLYPLFAQLGSAASLVSLLAHENTDIAIGAVEILSELTDQDVSASEPDWAALVNACLDADLLGLLTSNFSRLDETNDSDREGIYHALSLLENLCSSPAHCDKLGADTSLVQYLLSRISTQEKETSQNKQYSAEILAILVSSSLPNRTALVALNAVDLLLQQIAPYRKRDPDKTSSSYTVEFIRNSFECLSSLVSSSPGKTSFIEAEGVELCLIMLKNGGPKITKPSSLRLLDHACAFSPEVAAKIVTEGGLKTIFTMFMKNKTSVGPTTEHLVGIFASMLRFLPPDSAERIRTLAKFVEKGYEKLGRLVQLRREYAARLEIIERSIEEEKKTMDREEQEEMEDEFFSRRLDAGLFCLQTIDVVLAWLIAEDDGARNKVKELLADRDEDFGVLRKTIQEQIDGVDEAGEEGRETKEMLSTLVQFLV</sequence>
<evidence type="ECO:0000313" key="10">
    <source>
        <dbReference type="Proteomes" id="UP001174997"/>
    </source>
</evidence>
<dbReference type="FunFam" id="1.25.10.10:FF:001136">
    <property type="entry name" value="Beta-catenin-like protein 1"/>
    <property type="match status" value="1"/>
</dbReference>
<dbReference type="Pfam" id="PF08216">
    <property type="entry name" value="CTNNBL"/>
    <property type="match status" value="1"/>
</dbReference>
<evidence type="ECO:0000313" key="9">
    <source>
        <dbReference type="EMBL" id="KAK0666057.1"/>
    </source>
</evidence>
<evidence type="ECO:0000259" key="8">
    <source>
        <dbReference type="SMART" id="SM01156"/>
    </source>
</evidence>
<keyword evidence="4 6" id="KW-0175">Coiled coil</keyword>
<dbReference type="PANTHER" id="PTHR14978:SF0">
    <property type="entry name" value="BETA-CATENIN-LIKE PROTEIN 1"/>
    <property type="match status" value="1"/>
</dbReference>
<evidence type="ECO:0000256" key="4">
    <source>
        <dbReference type="ARBA" id="ARBA00023054"/>
    </source>
</evidence>
<keyword evidence="3" id="KW-0677">Repeat</keyword>
<dbReference type="Gene3D" id="1.25.10.10">
    <property type="entry name" value="Leucine-rich Repeat Variant"/>
    <property type="match status" value="1"/>
</dbReference>
<feature type="coiled-coil region" evidence="6">
    <location>
        <begin position="467"/>
        <end position="494"/>
    </location>
</feature>
<organism evidence="9 10">
    <name type="scientific">Cercophora samala</name>
    <dbReference type="NCBI Taxonomy" id="330535"/>
    <lineage>
        <taxon>Eukaryota</taxon>
        <taxon>Fungi</taxon>
        <taxon>Dikarya</taxon>
        <taxon>Ascomycota</taxon>
        <taxon>Pezizomycotina</taxon>
        <taxon>Sordariomycetes</taxon>
        <taxon>Sordariomycetidae</taxon>
        <taxon>Sordariales</taxon>
        <taxon>Lasiosphaeriaceae</taxon>
        <taxon>Cercophora</taxon>
    </lineage>
</organism>